<dbReference type="AlphaFoldDB" id="T1KJG4"/>
<evidence type="ECO:0000313" key="3">
    <source>
        <dbReference type="Proteomes" id="UP000015104"/>
    </source>
</evidence>
<feature type="compositionally biased region" description="Acidic residues" evidence="1">
    <location>
        <begin position="86"/>
        <end position="100"/>
    </location>
</feature>
<evidence type="ECO:0000256" key="1">
    <source>
        <dbReference type="SAM" id="MobiDB-lite"/>
    </source>
</evidence>
<feature type="compositionally biased region" description="Basic residues" evidence="1">
    <location>
        <begin position="36"/>
        <end position="50"/>
    </location>
</feature>
<name>T1KJG4_TETUR</name>
<protein>
    <submittedName>
        <fullName evidence="2">Uncharacterized protein</fullName>
    </submittedName>
</protein>
<dbReference type="EMBL" id="CAEY01000143">
    <property type="status" value="NOT_ANNOTATED_CDS"/>
    <property type="molecule type" value="Genomic_DNA"/>
</dbReference>
<feature type="compositionally biased region" description="Acidic residues" evidence="1">
    <location>
        <begin position="109"/>
        <end position="123"/>
    </location>
</feature>
<proteinExistence type="predicted"/>
<evidence type="ECO:0000313" key="2">
    <source>
        <dbReference type="EnsemblMetazoa" id="tetur134g00010.1"/>
    </source>
</evidence>
<accession>T1KJG4</accession>
<sequence>MDLFLTEEDYLPAEFDELPLDEAILRVRELEDERPSKKKKSKGEKVKRKRAPEDDEDGDPDKQNDEYVEEDGWLVNDLGDDGYAGYEEEDDEEDDDDDGDQERPKVFGEDEAEEVDDVSGNDE</sequence>
<feature type="region of interest" description="Disordered" evidence="1">
    <location>
        <begin position="28"/>
        <end position="123"/>
    </location>
</feature>
<dbReference type="EnsemblMetazoa" id="tetur134g00010.1">
    <property type="protein sequence ID" value="tetur134g00010.1"/>
    <property type="gene ID" value="tetur134g00010"/>
</dbReference>
<reference evidence="2" key="2">
    <citation type="submission" date="2015-06" db="UniProtKB">
        <authorList>
            <consortium name="EnsemblMetazoa"/>
        </authorList>
    </citation>
    <scope>IDENTIFICATION</scope>
</reference>
<organism evidence="2 3">
    <name type="scientific">Tetranychus urticae</name>
    <name type="common">Two-spotted spider mite</name>
    <dbReference type="NCBI Taxonomy" id="32264"/>
    <lineage>
        <taxon>Eukaryota</taxon>
        <taxon>Metazoa</taxon>
        <taxon>Ecdysozoa</taxon>
        <taxon>Arthropoda</taxon>
        <taxon>Chelicerata</taxon>
        <taxon>Arachnida</taxon>
        <taxon>Acari</taxon>
        <taxon>Acariformes</taxon>
        <taxon>Trombidiformes</taxon>
        <taxon>Prostigmata</taxon>
        <taxon>Eleutherengona</taxon>
        <taxon>Raphignathae</taxon>
        <taxon>Tetranychoidea</taxon>
        <taxon>Tetranychidae</taxon>
        <taxon>Tetranychus</taxon>
    </lineage>
</organism>
<dbReference type="HOGENOM" id="CLU_2018151_0_0_1"/>
<keyword evidence="3" id="KW-1185">Reference proteome</keyword>
<reference evidence="3" key="1">
    <citation type="submission" date="2011-08" db="EMBL/GenBank/DDBJ databases">
        <authorList>
            <person name="Rombauts S."/>
        </authorList>
    </citation>
    <scope>NUCLEOTIDE SEQUENCE</scope>
    <source>
        <strain evidence="3">London</strain>
    </source>
</reference>
<dbReference type="Proteomes" id="UP000015104">
    <property type="component" value="Unassembled WGS sequence"/>
</dbReference>